<reference evidence="8" key="1">
    <citation type="submission" date="2023-01" db="EMBL/GenBank/DDBJ databases">
        <title>The growth and conidiation of Purpureocillium lavendulum are regulated by nitrogen source and histone H3K14 acetylation.</title>
        <authorList>
            <person name="Tang P."/>
            <person name="Han J."/>
            <person name="Zhang C."/>
            <person name="Tang P."/>
            <person name="Qi F."/>
            <person name="Zhang K."/>
            <person name="Liang L."/>
        </authorList>
    </citation>
    <scope>NUCLEOTIDE SEQUENCE</scope>
    <source>
        <strain evidence="8">YMF1.00683</strain>
    </source>
</reference>
<evidence type="ECO:0000256" key="3">
    <source>
        <dbReference type="RuleBase" id="RU361240"/>
    </source>
</evidence>
<dbReference type="Pfam" id="PF25147">
    <property type="entry name" value="Ribophorin_II_C"/>
    <property type="match status" value="1"/>
</dbReference>
<feature type="transmembrane region" description="Helical" evidence="5">
    <location>
        <begin position="731"/>
        <end position="758"/>
    </location>
</feature>
<feature type="transmembrane region" description="Helical" evidence="5">
    <location>
        <begin position="795"/>
        <end position="814"/>
    </location>
</feature>
<dbReference type="SUPFAM" id="SSF53187">
    <property type="entry name" value="Zn-dependent exopeptidases"/>
    <property type="match status" value="1"/>
</dbReference>
<dbReference type="InterPro" id="IPR056790">
    <property type="entry name" value="Ribophorin_II_C"/>
</dbReference>
<keyword evidence="3" id="KW-0479">Metal-binding</keyword>
<dbReference type="EC" id="3.4.-.-" evidence="3"/>
<dbReference type="PANTHER" id="PTHR12283">
    <property type="entry name" value="GLUTAMINYL-PEPTIDE CYCLOTRANSFERASE"/>
    <property type="match status" value="1"/>
</dbReference>
<keyword evidence="5" id="KW-1133">Transmembrane helix</keyword>
<name>A0AB34FUV5_9HYPO</name>
<dbReference type="GO" id="GO:0008233">
    <property type="term" value="F:peptidase activity"/>
    <property type="evidence" value="ECO:0007669"/>
    <property type="project" value="UniProtKB-KW"/>
</dbReference>
<dbReference type="AlphaFoldDB" id="A0AB34FUV5"/>
<keyword evidence="3 8" id="KW-0378">Hydrolase</keyword>
<evidence type="ECO:0000313" key="8">
    <source>
        <dbReference type="EMBL" id="KAJ6442669.1"/>
    </source>
</evidence>
<dbReference type="CDD" id="cd03880">
    <property type="entry name" value="M28_QC_like"/>
    <property type="match status" value="1"/>
</dbReference>
<keyword evidence="5" id="KW-0472">Membrane</keyword>
<feature type="compositionally biased region" description="Polar residues" evidence="4">
    <location>
        <begin position="471"/>
        <end position="489"/>
    </location>
</feature>
<keyword evidence="3" id="KW-0645">Protease</keyword>
<keyword evidence="9" id="KW-1185">Reference proteome</keyword>
<comment type="similarity">
    <text evidence="3">Belongs to the peptidase M28 family.</text>
</comment>
<dbReference type="GO" id="GO:0016603">
    <property type="term" value="F:glutaminyl-peptide cyclotransferase activity"/>
    <property type="evidence" value="ECO:0007669"/>
    <property type="project" value="InterPro"/>
</dbReference>
<evidence type="ECO:0000256" key="2">
    <source>
        <dbReference type="ARBA" id="ARBA00023315"/>
    </source>
</evidence>
<sequence length="829" mass="90515">MACPALGKPLHTPLWPVVQGTRTLAKPEVALQFLAVVLSIRPVRVSPPSLRTDDVAALSALRQPHAKHHASSPRRSLALARAFSRDEHRVSTTAMPMMFPWRRGGLALLLTTLLALAGFARALTTLDDDDLRQIPSPGDDFDIHNGKLLAPILIPRVPGTEGSVKTQHHFIDFFKKNLPEWQLLWQNSTSKTPVTGDRDVPFANLIFRRDPPGTPTGEVSRLTLVAHFDSKYEPTGFIGATDSAAPCAMLMHVARSIEEALTAKWAADGAHDGLEEAHGVQIVLLDGEEAFLHWTDNDSLYGARSLAAEWESQFHPSLSTYRTPLDSISLFVLLDLLGSAGPKVPSYFLTTHWAYKNMAAIEKRMRDLGLLESKPIHAFLPEAEKQASEFSAWLTISDDHIPFMHRGVDILHVIPSPFPEVWHKMEDDGEHLDLPTTRDWAKIVTAFTAEWMDLKGHMPKKGSAARDKRSLTTAATSSKTEFTSQSGPTSRYHVTLNWNWSSSKLSACLSACLSSSVSPCPPHRNTQHTMRFLTASTLLALAGAAHAASSWTFSDGTVTVASKAADNVVEKFTATERVKKTVTLGHQDTLKVSLTAQEGSKAKRPHQAFLVIKEASGLEAPFPLTIKASGKGDVKIVRREMVRCYRTLADPWAQTQKDLPVQLLLSKSPLEASLIIASQGSTKGSVTPVFDISVKLDPNGPSPAYEAPLRYGPLSEIHHIFRADPKNPPKIVSLVFSLAVLATVPALLIGWLVFGANVSHISKALGSAPISHAVFFGSIVAMEGVFYLYYSSWNLFQVLPAIAVVGAAAFLSGTKALGEVQRRREAGER</sequence>
<dbReference type="FunFam" id="3.40.630.10:FF:000074">
    <property type="entry name" value="Peptide hydrolase"/>
    <property type="match status" value="1"/>
</dbReference>
<evidence type="ECO:0000256" key="1">
    <source>
        <dbReference type="ARBA" id="ARBA00022679"/>
    </source>
</evidence>
<feature type="transmembrane region" description="Helical" evidence="5">
    <location>
        <begin position="770"/>
        <end position="789"/>
    </location>
</feature>
<evidence type="ECO:0000256" key="5">
    <source>
        <dbReference type="SAM" id="Phobius"/>
    </source>
</evidence>
<proteinExistence type="inferred from homology"/>
<dbReference type="GO" id="GO:0006508">
    <property type="term" value="P:proteolysis"/>
    <property type="evidence" value="ECO:0007669"/>
    <property type="project" value="UniProtKB-KW"/>
</dbReference>
<dbReference type="InterPro" id="IPR007484">
    <property type="entry name" value="Peptidase_M28"/>
</dbReference>
<comment type="caution">
    <text evidence="8">The sequence shown here is derived from an EMBL/GenBank/DDBJ whole genome shotgun (WGS) entry which is preliminary data.</text>
</comment>
<organism evidence="8 9">
    <name type="scientific">Purpureocillium lavendulum</name>
    <dbReference type="NCBI Taxonomy" id="1247861"/>
    <lineage>
        <taxon>Eukaryota</taxon>
        <taxon>Fungi</taxon>
        <taxon>Dikarya</taxon>
        <taxon>Ascomycota</taxon>
        <taxon>Pezizomycotina</taxon>
        <taxon>Sordariomycetes</taxon>
        <taxon>Hypocreomycetidae</taxon>
        <taxon>Hypocreales</taxon>
        <taxon>Ophiocordycipitaceae</taxon>
        <taxon>Purpureocillium</taxon>
    </lineage>
</organism>
<protein>
    <recommendedName>
        <fullName evidence="3">Peptide hydrolase</fullName>
        <ecNumber evidence="3">3.4.-.-</ecNumber>
    </recommendedName>
</protein>
<evidence type="ECO:0000259" key="6">
    <source>
        <dbReference type="Pfam" id="PF04389"/>
    </source>
</evidence>
<gene>
    <name evidence="8" type="primary">QPCT</name>
    <name evidence="8" type="ORF">O9K51_03844</name>
</gene>
<evidence type="ECO:0000259" key="7">
    <source>
        <dbReference type="Pfam" id="PF25147"/>
    </source>
</evidence>
<evidence type="ECO:0000313" key="9">
    <source>
        <dbReference type="Proteomes" id="UP001163105"/>
    </source>
</evidence>
<dbReference type="PANTHER" id="PTHR12283:SF2">
    <property type="entry name" value="PEPTIDE HYDROLASE"/>
    <property type="match status" value="1"/>
</dbReference>
<dbReference type="InterPro" id="IPR040234">
    <property type="entry name" value="QC/QCL"/>
</dbReference>
<feature type="region of interest" description="Disordered" evidence="4">
    <location>
        <begin position="458"/>
        <end position="489"/>
    </location>
</feature>
<keyword evidence="2" id="KW-0012">Acyltransferase</keyword>
<dbReference type="InterPro" id="IPR037457">
    <property type="entry name" value="M28_QC"/>
</dbReference>
<feature type="domain" description="Ribophorin II C-terminal" evidence="7">
    <location>
        <begin position="721"/>
        <end position="824"/>
    </location>
</feature>
<dbReference type="EMBL" id="JAQHRD010000003">
    <property type="protein sequence ID" value="KAJ6442669.1"/>
    <property type="molecule type" value="Genomic_DNA"/>
</dbReference>
<keyword evidence="1" id="KW-0808">Transferase</keyword>
<keyword evidence="3" id="KW-0862">Zinc</keyword>
<dbReference type="Proteomes" id="UP001163105">
    <property type="component" value="Unassembled WGS sequence"/>
</dbReference>
<feature type="domain" description="Peptidase M28" evidence="6">
    <location>
        <begin position="220"/>
        <end position="447"/>
    </location>
</feature>
<keyword evidence="5" id="KW-0812">Transmembrane</keyword>
<accession>A0AB34FUV5</accession>
<dbReference type="Pfam" id="PF04389">
    <property type="entry name" value="Peptidase_M28"/>
    <property type="match status" value="1"/>
</dbReference>
<dbReference type="GO" id="GO:0008270">
    <property type="term" value="F:zinc ion binding"/>
    <property type="evidence" value="ECO:0007669"/>
    <property type="project" value="TreeGrafter"/>
</dbReference>
<dbReference type="Gene3D" id="3.40.630.10">
    <property type="entry name" value="Zn peptidases"/>
    <property type="match status" value="1"/>
</dbReference>
<evidence type="ECO:0000256" key="4">
    <source>
        <dbReference type="SAM" id="MobiDB-lite"/>
    </source>
</evidence>